<dbReference type="KEGG" id="xce:Xcel_2305"/>
<organism evidence="1 2">
    <name type="scientific">Xylanimonas cellulosilytica (strain DSM 15894 / JCM 12276 / CECT 5975 / KCTC 9989 / LMG 20990 / NBRC 107835 / XIL07)</name>
    <dbReference type="NCBI Taxonomy" id="446471"/>
    <lineage>
        <taxon>Bacteria</taxon>
        <taxon>Bacillati</taxon>
        <taxon>Actinomycetota</taxon>
        <taxon>Actinomycetes</taxon>
        <taxon>Micrococcales</taxon>
        <taxon>Promicromonosporaceae</taxon>
        <taxon>Xylanimonas</taxon>
    </lineage>
</organism>
<name>D1BVK4_XYLCX</name>
<sequence>MVEGTQVAASAGIAGEQFVADWQDWYARAEAALTEPYGFLAMTGLTWLHAEPTEIPGVPGLWCVEGGNVVADLAAGQSLRVGTEHVGGRVEIPLGSPVEIWHGSVWIDVVHRSEGVYVRPRDPDNPRRLTYPGTPTYDLDPAWRLQGRWTPPARPGSVALPSSLAGVTNHYGDAGTLELELAGRTWTLALISTARVPARLIFRDTTNGIETYPRGRHIDLELPEGSDLMTVDFNRARNFWCAYSPQPTCPAAPPQNVLDLAVPVGARYPS</sequence>
<dbReference type="STRING" id="446471.Xcel_2305"/>
<dbReference type="PANTHER" id="PTHR41913">
    <property type="entry name" value="DUF1684 DOMAIN-CONTAINING PROTEIN"/>
    <property type="match status" value="1"/>
</dbReference>
<gene>
    <name evidence="1" type="ordered locus">Xcel_2305</name>
</gene>
<dbReference type="PANTHER" id="PTHR41913:SF1">
    <property type="entry name" value="DUF1684 DOMAIN-CONTAINING PROTEIN"/>
    <property type="match status" value="1"/>
</dbReference>
<dbReference type="Pfam" id="PF07920">
    <property type="entry name" value="DUF1684"/>
    <property type="match status" value="1"/>
</dbReference>
<dbReference type="EMBL" id="CP001821">
    <property type="protein sequence ID" value="ACZ31323.1"/>
    <property type="molecule type" value="Genomic_DNA"/>
</dbReference>
<accession>D1BVK4</accession>
<dbReference type="Proteomes" id="UP000002255">
    <property type="component" value="Chromosome"/>
</dbReference>
<reference evidence="1 2" key="2">
    <citation type="journal article" date="2010" name="Stand. Genomic Sci.">
        <title>Complete genome sequence of Xylanimonas cellulosilytica type strain (XIL07).</title>
        <authorList>
            <person name="Foster B."/>
            <person name="Pukall R."/>
            <person name="Abt B."/>
            <person name="Nolan M."/>
            <person name="Glavina Del Rio T."/>
            <person name="Chen F."/>
            <person name="Lucas S."/>
            <person name="Tice H."/>
            <person name="Pitluck S."/>
            <person name="Cheng J.-F."/>
            <person name="Chertkov O."/>
            <person name="Brettin T."/>
            <person name="Han C."/>
            <person name="Detter J.C."/>
            <person name="Bruce D."/>
            <person name="Goodwin L."/>
            <person name="Ivanova N."/>
            <person name="Mavromatis K."/>
            <person name="Pati A."/>
            <person name="Mikhailova N."/>
            <person name="Chen A."/>
            <person name="Palaniappan K."/>
            <person name="Land M."/>
            <person name="Hauser L."/>
            <person name="Chang Y.-J."/>
            <person name="Jeffries C.D."/>
            <person name="Chain P."/>
            <person name="Rohde M."/>
            <person name="Goeker M."/>
            <person name="Bristow J."/>
            <person name="Eisen J.A."/>
            <person name="Markowitz V."/>
            <person name="Hugenholtz P."/>
            <person name="Kyrpides N.C."/>
            <person name="Klenk H.-P."/>
            <person name="Lapidus A."/>
        </authorList>
    </citation>
    <scope>NUCLEOTIDE SEQUENCE [LARGE SCALE GENOMIC DNA]</scope>
    <source>
        <strain evidence="2">DSM 15894 / CECT 5975 / LMG 20990 / XIL07</strain>
    </source>
</reference>
<evidence type="ECO:0000313" key="1">
    <source>
        <dbReference type="EMBL" id="ACZ31323.1"/>
    </source>
</evidence>
<dbReference type="OrthoDB" id="5493262at2"/>
<evidence type="ECO:0000313" key="2">
    <source>
        <dbReference type="Proteomes" id="UP000002255"/>
    </source>
</evidence>
<dbReference type="InterPro" id="IPR012467">
    <property type="entry name" value="DUF1684"/>
</dbReference>
<protein>
    <recommendedName>
        <fullName evidence="3">DUF1684 domain-containing protein</fullName>
    </recommendedName>
</protein>
<dbReference type="RefSeq" id="WP_012879065.1">
    <property type="nucleotide sequence ID" value="NC_013530.1"/>
</dbReference>
<reference evidence="2" key="1">
    <citation type="submission" date="2009-11" db="EMBL/GenBank/DDBJ databases">
        <title>The complete chromosome of Xylanimonas cellulosilytica DSM 15894.</title>
        <authorList>
            <consortium name="US DOE Joint Genome Institute (JGI-PGF)"/>
            <person name="Lucas S."/>
            <person name="Copeland A."/>
            <person name="Lapidus A."/>
            <person name="Glavina del Rio T."/>
            <person name="Dalin E."/>
            <person name="Tice H."/>
            <person name="Bruce D."/>
            <person name="Goodwin L."/>
            <person name="Pitluck S."/>
            <person name="Kyrpides N."/>
            <person name="Mavromatis K."/>
            <person name="Ivanova N."/>
            <person name="Mikhailova N."/>
            <person name="Foster B."/>
            <person name="Clum A."/>
            <person name="Brettin T."/>
            <person name="Detter J.C."/>
            <person name="Han C."/>
            <person name="Larimer F."/>
            <person name="Land M."/>
            <person name="Hauser L."/>
            <person name="Markowitz V."/>
            <person name="Cheng J.F."/>
            <person name="Hugenholtz P."/>
            <person name="Woyke T."/>
            <person name="Wu D."/>
            <person name="Gehrich-Schroeter G."/>
            <person name="Schneider S."/>
            <person name="Pukall S.R."/>
            <person name="Klenk H.P."/>
            <person name="Eisen J.A."/>
        </authorList>
    </citation>
    <scope>NUCLEOTIDE SEQUENCE [LARGE SCALE GENOMIC DNA]</scope>
    <source>
        <strain evidence="2">DSM 15894 / CECT 5975 / LMG 20990 / XIL07</strain>
    </source>
</reference>
<dbReference type="eggNOG" id="COG3358">
    <property type="taxonomic scope" value="Bacteria"/>
</dbReference>
<dbReference type="AlphaFoldDB" id="D1BVK4"/>
<evidence type="ECO:0008006" key="3">
    <source>
        <dbReference type="Google" id="ProtNLM"/>
    </source>
</evidence>
<dbReference type="HOGENOM" id="CLU_093051_0_0_11"/>
<proteinExistence type="predicted"/>
<keyword evidence="2" id="KW-1185">Reference proteome</keyword>